<dbReference type="PANTHER" id="PTHR24102">
    <property type="entry name" value="PHD FINGER PROTEIN"/>
    <property type="match status" value="1"/>
</dbReference>
<accession>A0A2J7R2J4</accession>
<sequence length="312" mass="34055">MALSLGISSSSKSRERLPCTPVRPSSVSSTSSSTTSEDSEDSQRERDEVVAKCCSGMEGDPSLAMKLQFMSAVGLVTREVLSELQNRRVERKRRSTANHTQFVYGSFWEISKRKKNSYLTSGVPPPTRQLTRSLRAEPHREEKPPLPSVQESTAGPQQRTALPQTTAAGSLSLRIPGLPASLTIERIQRAVCVMCRKPGNLNVCSGCSAQYHMGCAADGDQCPQCSVKQISSISSLKEREAEKQKLASHNSELNFEKDALEKRAAELTAALAAQTASQKELLKSEETTRKSIQRLHDFVTLIKSAPSPPPPS</sequence>
<evidence type="ECO:0000313" key="3">
    <source>
        <dbReference type="EMBL" id="PNF35057.1"/>
    </source>
</evidence>
<organism evidence="3 4">
    <name type="scientific">Cryptotermes secundus</name>
    <dbReference type="NCBI Taxonomy" id="105785"/>
    <lineage>
        <taxon>Eukaryota</taxon>
        <taxon>Metazoa</taxon>
        <taxon>Ecdysozoa</taxon>
        <taxon>Arthropoda</taxon>
        <taxon>Hexapoda</taxon>
        <taxon>Insecta</taxon>
        <taxon>Pterygota</taxon>
        <taxon>Neoptera</taxon>
        <taxon>Polyneoptera</taxon>
        <taxon>Dictyoptera</taxon>
        <taxon>Blattodea</taxon>
        <taxon>Blattoidea</taxon>
        <taxon>Termitoidae</taxon>
        <taxon>Kalotermitidae</taxon>
        <taxon>Cryptotermitinae</taxon>
        <taxon>Cryptotermes</taxon>
    </lineage>
</organism>
<keyword evidence="1" id="KW-0175">Coiled coil</keyword>
<keyword evidence="4" id="KW-1185">Reference proteome</keyword>
<dbReference type="PANTHER" id="PTHR24102:SF28">
    <property type="entry name" value="PHD-TYPE DOMAIN-CONTAINING PROTEIN"/>
    <property type="match status" value="1"/>
</dbReference>
<feature type="region of interest" description="Disordered" evidence="2">
    <location>
        <begin position="117"/>
        <end position="168"/>
    </location>
</feature>
<feature type="region of interest" description="Disordered" evidence="2">
    <location>
        <begin position="1"/>
        <end position="47"/>
    </location>
</feature>
<dbReference type="InterPro" id="IPR011011">
    <property type="entry name" value="Znf_FYVE_PHD"/>
</dbReference>
<dbReference type="STRING" id="105785.A0A2J7R2J4"/>
<comment type="caution">
    <text evidence="3">The sequence shown here is derived from an EMBL/GenBank/DDBJ whole genome shotgun (WGS) entry which is preliminary data.</text>
</comment>
<dbReference type="InParanoid" id="A0A2J7R2J4"/>
<name>A0A2J7R2J4_9NEOP</name>
<feature type="compositionally biased region" description="Polar residues" evidence="2">
    <location>
        <begin position="149"/>
        <end position="168"/>
    </location>
</feature>
<protein>
    <recommendedName>
        <fullName evidence="5">Zinc finger PHD-type domain-containing protein</fullName>
    </recommendedName>
</protein>
<proteinExistence type="predicted"/>
<evidence type="ECO:0000313" key="4">
    <source>
        <dbReference type="Proteomes" id="UP000235965"/>
    </source>
</evidence>
<feature type="compositionally biased region" description="Low complexity" evidence="2">
    <location>
        <begin position="22"/>
        <end position="36"/>
    </location>
</feature>
<evidence type="ECO:0000256" key="2">
    <source>
        <dbReference type="SAM" id="MobiDB-lite"/>
    </source>
</evidence>
<dbReference type="SUPFAM" id="SSF57903">
    <property type="entry name" value="FYVE/PHD zinc finger"/>
    <property type="match status" value="1"/>
</dbReference>
<dbReference type="Proteomes" id="UP000235965">
    <property type="component" value="Unassembled WGS sequence"/>
</dbReference>
<reference evidence="3 4" key="1">
    <citation type="submission" date="2017-12" db="EMBL/GenBank/DDBJ databases">
        <title>Hemimetabolous genomes reveal molecular basis of termite eusociality.</title>
        <authorList>
            <person name="Harrison M.C."/>
            <person name="Jongepier E."/>
            <person name="Robertson H.M."/>
            <person name="Arning N."/>
            <person name="Bitard-Feildel T."/>
            <person name="Chao H."/>
            <person name="Childers C.P."/>
            <person name="Dinh H."/>
            <person name="Doddapaneni H."/>
            <person name="Dugan S."/>
            <person name="Gowin J."/>
            <person name="Greiner C."/>
            <person name="Han Y."/>
            <person name="Hu H."/>
            <person name="Hughes D.S.T."/>
            <person name="Huylmans A.-K."/>
            <person name="Kemena C."/>
            <person name="Kremer L.P.M."/>
            <person name="Lee S.L."/>
            <person name="Lopez-Ezquerra A."/>
            <person name="Mallet L."/>
            <person name="Monroy-Kuhn J.M."/>
            <person name="Moser A."/>
            <person name="Murali S.C."/>
            <person name="Muzny D.M."/>
            <person name="Otani S."/>
            <person name="Piulachs M.-D."/>
            <person name="Poelchau M."/>
            <person name="Qu J."/>
            <person name="Schaub F."/>
            <person name="Wada-Katsumata A."/>
            <person name="Worley K.C."/>
            <person name="Xie Q."/>
            <person name="Ylla G."/>
            <person name="Poulsen M."/>
            <person name="Gibbs R.A."/>
            <person name="Schal C."/>
            <person name="Richards S."/>
            <person name="Belles X."/>
            <person name="Korb J."/>
            <person name="Bornberg-Bauer E."/>
        </authorList>
    </citation>
    <scope>NUCLEOTIDE SEQUENCE [LARGE SCALE GENOMIC DNA]</scope>
    <source>
        <tissue evidence="3">Whole body</tissue>
    </source>
</reference>
<dbReference type="OrthoDB" id="336088at2759"/>
<gene>
    <name evidence="3" type="ORF">B7P43_G09450</name>
</gene>
<feature type="compositionally biased region" description="Basic and acidic residues" evidence="2">
    <location>
        <begin position="134"/>
        <end position="144"/>
    </location>
</feature>
<evidence type="ECO:0008006" key="5">
    <source>
        <dbReference type="Google" id="ProtNLM"/>
    </source>
</evidence>
<dbReference type="AlphaFoldDB" id="A0A2J7R2J4"/>
<evidence type="ECO:0000256" key="1">
    <source>
        <dbReference type="SAM" id="Coils"/>
    </source>
</evidence>
<dbReference type="EMBL" id="NEVH01007828">
    <property type="protein sequence ID" value="PNF35057.1"/>
    <property type="molecule type" value="Genomic_DNA"/>
</dbReference>
<feature type="coiled-coil region" evidence="1">
    <location>
        <begin position="250"/>
        <end position="277"/>
    </location>
</feature>